<sequence>MPDEEHHFESKADAGASKTYLQQAGTIRKNGGGEKASSPTDSFAISQIPSILTAWSFFQLLLFSVAPLPAVDCFNFNGTKVVFTCTELMVLLLHFRTEFKNGKYVGESGNRLKELLSKFNPIKFHSLWNFRGHTGNVVVNYFYADHFGRPKTNKNASRHPIARYRARYPNSVPLDTAGNPTLNRTVLSFGDCTESMPLFNIAFL</sequence>
<dbReference type="InterPro" id="IPR038588">
    <property type="entry name" value="XS_domain_sf"/>
</dbReference>
<dbReference type="GO" id="GO:0003743">
    <property type="term" value="F:translation initiation factor activity"/>
    <property type="evidence" value="ECO:0007669"/>
    <property type="project" value="UniProtKB-KW"/>
</dbReference>
<name>A0A2I0WIZ9_9ASPA</name>
<evidence type="ECO:0000313" key="3">
    <source>
        <dbReference type="Proteomes" id="UP000233837"/>
    </source>
</evidence>
<reference evidence="2 3" key="1">
    <citation type="journal article" date="2016" name="Sci. Rep.">
        <title>The Dendrobium catenatum Lindl. genome sequence provides insights into polysaccharide synthase, floral development and adaptive evolution.</title>
        <authorList>
            <person name="Zhang G.Q."/>
            <person name="Xu Q."/>
            <person name="Bian C."/>
            <person name="Tsai W.C."/>
            <person name="Yeh C.M."/>
            <person name="Liu K.W."/>
            <person name="Yoshida K."/>
            <person name="Zhang L.S."/>
            <person name="Chang S.B."/>
            <person name="Chen F."/>
            <person name="Shi Y."/>
            <person name="Su Y.Y."/>
            <person name="Zhang Y.Q."/>
            <person name="Chen L.J."/>
            <person name="Yin Y."/>
            <person name="Lin M."/>
            <person name="Huang H."/>
            <person name="Deng H."/>
            <person name="Wang Z.W."/>
            <person name="Zhu S.L."/>
            <person name="Zhao X."/>
            <person name="Deng C."/>
            <person name="Niu S.C."/>
            <person name="Huang J."/>
            <person name="Wang M."/>
            <person name="Liu G.H."/>
            <person name="Yang H.J."/>
            <person name="Xiao X.J."/>
            <person name="Hsiao Y.Y."/>
            <person name="Wu W.L."/>
            <person name="Chen Y.Y."/>
            <person name="Mitsuda N."/>
            <person name="Ohme-Takagi M."/>
            <person name="Luo Y.B."/>
            <person name="Van de Peer Y."/>
            <person name="Liu Z.J."/>
        </authorList>
    </citation>
    <scope>NUCLEOTIDE SEQUENCE [LARGE SCALE GENOMIC DNA]</scope>
    <source>
        <tissue evidence="2">The whole plant</tissue>
    </source>
</reference>
<dbReference type="InterPro" id="IPR005380">
    <property type="entry name" value="XS_domain"/>
</dbReference>
<protein>
    <submittedName>
        <fullName evidence="2">Eukaryotic translation initiation factor 5A-4</fullName>
    </submittedName>
</protein>
<gene>
    <name evidence="2" type="ORF">MA16_Dca016099</name>
</gene>
<reference evidence="2 3" key="2">
    <citation type="journal article" date="2017" name="Nature">
        <title>The Apostasia genome and the evolution of orchids.</title>
        <authorList>
            <person name="Zhang G.Q."/>
            <person name="Liu K.W."/>
            <person name="Li Z."/>
            <person name="Lohaus R."/>
            <person name="Hsiao Y.Y."/>
            <person name="Niu S.C."/>
            <person name="Wang J.Y."/>
            <person name="Lin Y.C."/>
            <person name="Xu Q."/>
            <person name="Chen L.J."/>
            <person name="Yoshida K."/>
            <person name="Fujiwara S."/>
            <person name="Wang Z.W."/>
            <person name="Zhang Y.Q."/>
            <person name="Mitsuda N."/>
            <person name="Wang M."/>
            <person name="Liu G.H."/>
            <person name="Pecoraro L."/>
            <person name="Huang H.X."/>
            <person name="Xiao X.J."/>
            <person name="Lin M."/>
            <person name="Wu X.Y."/>
            <person name="Wu W.L."/>
            <person name="Chen Y.Y."/>
            <person name="Chang S.B."/>
            <person name="Sakamoto S."/>
            <person name="Ohme-Takagi M."/>
            <person name="Yagi M."/>
            <person name="Zeng S.J."/>
            <person name="Shen C.Y."/>
            <person name="Yeh C.M."/>
            <person name="Luo Y.B."/>
            <person name="Tsai W.C."/>
            <person name="Van de Peer Y."/>
            <person name="Liu Z.J."/>
        </authorList>
    </citation>
    <scope>NUCLEOTIDE SEQUENCE [LARGE SCALE GENOMIC DNA]</scope>
    <source>
        <tissue evidence="2">The whole plant</tissue>
    </source>
</reference>
<proteinExistence type="predicted"/>
<dbReference type="Gene3D" id="3.30.70.2890">
    <property type="entry name" value="XS domain"/>
    <property type="match status" value="1"/>
</dbReference>
<keyword evidence="2" id="KW-0396">Initiation factor</keyword>
<dbReference type="Proteomes" id="UP000233837">
    <property type="component" value="Unassembled WGS sequence"/>
</dbReference>
<dbReference type="STRING" id="906689.A0A2I0WIZ9"/>
<organism evidence="2 3">
    <name type="scientific">Dendrobium catenatum</name>
    <dbReference type="NCBI Taxonomy" id="906689"/>
    <lineage>
        <taxon>Eukaryota</taxon>
        <taxon>Viridiplantae</taxon>
        <taxon>Streptophyta</taxon>
        <taxon>Embryophyta</taxon>
        <taxon>Tracheophyta</taxon>
        <taxon>Spermatophyta</taxon>
        <taxon>Magnoliopsida</taxon>
        <taxon>Liliopsida</taxon>
        <taxon>Asparagales</taxon>
        <taxon>Orchidaceae</taxon>
        <taxon>Epidendroideae</taxon>
        <taxon>Malaxideae</taxon>
        <taxon>Dendrobiinae</taxon>
        <taxon>Dendrobium</taxon>
    </lineage>
</organism>
<accession>A0A2I0WIZ9</accession>
<keyword evidence="2" id="KW-0648">Protein biosynthesis</keyword>
<evidence type="ECO:0000313" key="2">
    <source>
        <dbReference type="EMBL" id="PKU75618.1"/>
    </source>
</evidence>
<dbReference type="EMBL" id="KZ502584">
    <property type="protein sequence ID" value="PKU75618.1"/>
    <property type="molecule type" value="Genomic_DNA"/>
</dbReference>
<evidence type="ECO:0000259" key="1">
    <source>
        <dbReference type="Pfam" id="PF03468"/>
    </source>
</evidence>
<dbReference type="AlphaFoldDB" id="A0A2I0WIZ9"/>
<dbReference type="Pfam" id="PF03468">
    <property type="entry name" value="XS"/>
    <property type="match status" value="1"/>
</dbReference>
<keyword evidence="3" id="KW-1185">Reference proteome</keyword>
<feature type="domain" description="XS" evidence="1">
    <location>
        <begin position="89"/>
        <end position="141"/>
    </location>
</feature>
<dbReference type="GO" id="GO:0031047">
    <property type="term" value="P:regulatory ncRNA-mediated gene silencing"/>
    <property type="evidence" value="ECO:0007669"/>
    <property type="project" value="InterPro"/>
</dbReference>